<dbReference type="InterPro" id="IPR011256">
    <property type="entry name" value="Reg_factor_effector_dom_sf"/>
</dbReference>
<sequence length="205" mass="23089">MDKIDVKKVRKELFQAPIGAFKTIEVPAMQFVMIDGQGDPNTARAFKDAVEWLYSVSYGMKFAAKAALGKDYVVPPLEGLWWADDPESFVARRKAEWRWTMMIMAPDFIDRDFFEAAVRKAAGKLGAAPASLRLEPYAEGLSLQTLHIGSYDDEGPILAKLYHEVMPAQGLTRNGHHHEIYLSDARRTEPAKLRTLLRQPVRPAS</sequence>
<dbReference type="EMBL" id="JACIDC010000003">
    <property type="protein sequence ID" value="MBB4039604.1"/>
    <property type="molecule type" value="Genomic_DNA"/>
</dbReference>
<accession>A0A7W6IDU2</accession>
<keyword evidence="3" id="KW-1185">Reference proteome</keyword>
<dbReference type="SUPFAM" id="SSF55136">
    <property type="entry name" value="Probable bacterial effector-binding domain"/>
    <property type="match status" value="1"/>
</dbReference>
<evidence type="ECO:0000259" key="1">
    <source>
        <dbReference type="Pfam" id="PF06445"/>
    </source>
</evidence>
<dbReference type="AlphaFoldDB" id="A0A7W6IDU2"/>
<dbReference type="Proteomes" id="UP000519439">
    <property type="component" value="Unassembled WGS sequence"/>
</dbReference>
<gene>
    <name evidence="2" type="ORF">GGR34_001246</name>
</gene>
<dbReference type="InterPro" id="IPR029442">
    <property type="entry name" value="GyrI-like"/>
</dbReference>
<dbReference type="RefSeq" id="WP_027317547.1">
    <property type="nucleotide sequence ID" value="NZ_JACIDC010000003.1"/>
</dbReference>
<dbReference type="InterPro" id="IPR008319">
    <property type="entry name" value="GyrI-like_CCH_Lin2189-like"/>
</dbReference>
<dbReference type="Pfam" id="PF06445">
    <property type="entry name" value="GyrI-like"/>
    <property type="match status" value="1"/>
</dbReference>
<feature type="domain" description="GyrI-like small molecule binding" evidence="1">
    <location>
        <begin position="24"/>
        <end position="201"/>
    </location>
</feature>
<dbReference type="Gene3D" id="3.20.80.10">
    <property type="entry name" value="Regulatory factor, effector binding domain"/>
    <property type="match status" value="1"/>
</dbReference>
<proteinExistence type="predicted"/>
<evidence type="ECO:0000313" key="2">
    <source>
        <dbReference type="EMBL" id="MBB4039604.1"/>
    </source>
</evidence>
<reference evidence="2 3" key="1">
    <citation type="submission" date="2020-08" db="EMBL/GenBank/DDBJ databases">
        <title>Genomic Encyclopedia of Type Strains, Phase IV (KMG-IV): sequencing the most valuable type-strain genomes for metagenomic binning, comparative biology and taxonomic classification.</title>
        <authorList>
            <person name="Goeker M."/>
        </authorList>
    </citation>
    <scope>NUCLEOTIDE SEQUENCE [LARGE SCALE GENOMIC DNA]</scope>
    <source>
        <strain evidence="2 3">DSM 15743</strain>
    </source>
</reference>
<comment type="caution">
    <text evidence="2">The sequence shown here is derived from an EMBL/GenBank/DDBJ whole genome shotgun (WGS) entry which is preliminary data.</text>
</comment>
<dbReference type="PIRSF" id="PIRSF031644">
    <property type="entry name" value="UCP031644"/>
    <property type="match status" value="1"/>
</dbReference>
<protein>
    <recommendedName>
        <fullName evidence="1">GyrI-like small molecule binding domain-containing protein</fullName>
    </recommendedName>
</protein>
<evidence type="ECO:0000313" key="3">
    <source>
        <dbReference type="Proteomes" id="UP000519439"/>
    </source>
</evidence>
<organism evidence="2 3">
    <name type="scientific">Microvirga flocculans</name>
    <dbReference type="NCBI Taxonomy" id="217168"/>
    <lineage>
        <taxon>Bacteria</taxon>
        <taxon>Pseudomonadati</taxon>
        <taxon>Pseudomonadota</taxon>
        <taxon>Alphaproteobacteria</taxon>
        <taxon>Hyphomicrobiales</taxon>
        <taxon>Methylobacteriaceae</taxon>
        <taxon>Microvirga</taxon>
    </lineage>
</organism>
<name>A0A7W6IDU2_9HYPH</name>